<comment type="pathway">
    <text evidence="2">Lipid metabolism; fatty acid biosynthesis.</text>
</comment>
<keyword evidence="3 11" id="KW-0444">Lipid biosynthesis</keyword>
<proteinExistence type="inferred from homology"/>
<dbReference type="AlphaFoldDB" id="A0A0B1T2X1"/>
<name>A0A0B1T2X1_OESDE</name>
<evidence type="ECO:0000256" key="2">
    <source>
        <dbReference type="ARBA" id="ARBA00005194"/>
    </source>
</evidence>
<dbReference type="OrthoDB" id="10259681at2759"/>
<dbReference type="GO" id="GO:0009922">
    <property type="term" value="F:fatty acid elongase activity"/>
    <property type="evidence" value="ECO:0007669"/>
    <property type="project" value="UniProtKB-EC"/>
</dbReference>
<dbReference type="GO" id="GO:0034625">
    <property type="term" value="P:fatty acid elongation, monounsaturated fatty acid"/>
    <property type="evidence" value="ECO:0007669"/>
    <property type="project" value="TreeGrafter"/>
</dbReference>
<keyword evidence="4 11" id="KW-0808">Transferase</keyword>
<evidence type="ECO:0000256" key="5">
    <source>
        <dbReference type="ARBA" id="ARBA00022692"/>
    </source>
</evidence>
<dbReference type="Proteomes" id="UP000053660">
    <property type="component" value="Unassembled WGS sequence"/>
</dbReference>
<dbReference type="GO" id="GO:0034626">
    <property type="term" value="P:fatty acid elongation, polyunsaturated fatty acid"/>
    <property type="evidence" value="ECO:0007669"/>
    <property type="project" value="TreeGrafter"/>
</dbReference>
<dbReference type="PANTHER" id="PTHR11157">
    <property type="entry name" value="FATTY ACID ACYL TRANSFERASE-RELATED"/>
    <property type="match status" value="1"/>
</dbReference>
<evidence type="ECO:0000256" key="10">
    <source>
        <dbReference type="ARBA" id="ARBA00023160"/>
    </source>
</evidence>
<evidence type="ECO:0000256" key="8">
    <source>
        <dbReference type="ARBA" id="ARBA00023098"/>
    </source>
</evidence>
<protein>
    <recommendedName>
        <fullName evidence="11">Elongation of very long chain fatty acids protein</fullName>
        <ecNumber evidence="11">2.3.1.199</ecNumber>
    </recommendedName>
    <alternativeName>
        <fullName evidence="11">Very-long-chain 3-oxoacyl-CoA synthase</fullName>
    </alternativeName>
</protein>
<evidence type="ECO:0000256" key="1">
    <source>
        <dbReference type="ARBA" id="ARBA00004141"/>
    </source>
</evidence>
<comment type="similarity">
    <text evidence="11">Belongs to the ELO family.</text>
</comment>
<accession>A0A0B1T2X1</accession>
<evidence type="ECO:0000313" key="12">
    <source>
        <dbReference type="EMBL" id="KHJ89725.1"/>
    </source>
</evidence>
<organism evidence="12 13">
    <name type="scientific">Oesophagostomum dentatum</name>
    <name type="common">Nodular worm</name>
    <dbReference type="NCBI Taxonomy" id="61180"/>
    <lineage>
        <taxon>Eukaryota</taxon>
        <taxon>Metazoa</taxon>
        <taxon>Ecdysozoa</taxon>
        <taxon>Nematoda</taxon>
        <taxon>Chromadorea</taxon>
        <taxon>Rhabditida</taxon>
        <taxon>Rhabditina</taxon>
        <taxon>Rhabditomorpha</taxon>
        <taxon>Strongyloidea</taxon>
        <taxon>Strongylidae</taxon>
        <taxon>Oesophagostomum</taxon>
    </lineage>
</organism>
<sequence length="111" mass="12972">MLSYVFRVISGFQRHYRQLGLATNRPFTDSVCFSVDPTGPASFWACMFAFSKIAELGDTLFLALRKRPVIFLHWYHHAVVLIYVWHSAYLKKSTFQQFFYESSPIERRGAP</sequence>
<keyword evidence="7" id="KW-1133">Transmembrane helix</keyword>
<reference evidence="12 13" key="1">
    <citation type="submission" date="2014-03" db="EMBL/GenBank/DDBJ databases">
        <title>Draft genome of the hookworm Oesophagostomum dentatum.</title>
        <authorList>
            <person name="Mitreva M."/>
        </authorList>
    </citation>
    <scope>NUCLEOTIDE SEQUENCE [LARGE SCALE GENOMIC DNA]</scope>
    <source>
        <strain evidence="12 13">OD-Hann</strain>
    </source>
</reference>
<keyword evidence="8 11" id="KW-0443">Lipid metabolism</keyword>
<evidence type="ECO:0000256" key="6">
    <source>
        <dbReference type="ARBA" id="ARBA00022832"/>
    </source>
</evidence>
<dbReference type="EMBL" id="KN553836">
    <property type="protein sequence ID" value="KHJ89725.1"/>
    <property type="molecule type" value="Genomic_DNA"/>
</dbReference>
<dbReference type="GO" id="GO:0005789">
    <property type="term" value="C:endoplasmic reticulum membrane"/>
    <property type="evidence" value="ECO:0007669"/>
    <property type="project" value="TreeGrafter"/>
</dbReference>
<dbReference type="GO" id="GO:0019367">
    <property type="term" value="P:fatty acid elongation, saturated fatty acid"/>
    <property type="evidence" value="ECO:0007669"/>
    <property type="project" value="TreeGrafter"/>
</dbReference>
<keyword evidence="13" id="KW-1185">Reference proteome</keyword>
<dbReference type="GO" id="GO:0042761">
    <property type="term" value="P:very long-chain fatty acid biosynthetic process"/>
    <property type="evidence" value="ECO:0007669"/>
    <property type="project" value="TreeGrafter"/>
</dbReference>
<gene>
    <name evidence="12" type="ORF">OESDEN_10440</name>
</gene>
<keyword evidence="5" id="KW-0812">Transmembrane</keyword>
<dbReference type="Pfam" id="PF01151">
    <property type="entry name" value="ELO"/>
    <property type="match status" value="1"/>
</dbReference>
<evidence type="ECO:0000313" key="13">
    <source>
        <dbReference type="Proteomes" id="UP000053660"/>
    </source>
</evidence>
<evidence type="ECO:0000256" key="3">
    <source>
        <dbReference type="ARBA" id="ARBA00022516"/>
    </source>
</evidence>
<dbReference type="PROSITE" id="PS01188">
    <property type="entry name" value="ELO"/>
    <property type="match status" value="1"/>
</dbReference>
<keyword evidence="10 11" id="KW-0275">Fatty acid biosynthesis</keyword>
<dbReference type="GO" id="GO:0030148">
    <property type="term" value="P:sphingolipid biosynthetic process"/>
    <property type="evidence" value="ECO:0007669"/>
    <property type="project" value="TreeGrafter"/>
</dbReference>
<dbReference type="InterPro" id="IPR030457">
    <property type="entry name" value="ELO_CS"/>
</dbReference>
<comment type="catalytic activity">
    <reaction evidence="11">
        <text>a very-long-chain acyl-CoA + malonyl-CoA + H(+) = a very-long-chain 3-oxoacyl-CoA + CO2 + CoA</text>
        <dbReference type="Rhea" id="RHEA:32727"/>
        <dbReference type="ChEBI" id="CHEBI:15378"/>
        <dbReference type="ChEBI" id="CHEBI:16526"/>
        <dbReference type="ChEBI" id="CHEBI:57287"/>
        <dbReference type="ChEBI" id="CHEBI:57384"/>
        <dbReference type="ChEBI" id="CHEBI:90725"/>
        <dbReference type="ChEBI" id="CHEBI:90736"/>
        <dbReference type="EC" id="2.3.1.199"/>
    </reaction>
</comment>
<dbReference type="PANTHER" id="PTHR11157:SF5">
    <property type="entry name" value="ELONGATION OF VERY LONG CHAIN FATTY ACIDS PROTEIN"/>
    <property type="match status" value="1"/>
</dbReference>
<evidence type="ECO:0000256" key="11">
    <source>
        <dbReference type="RuleBase" id="RU361115"/>
    </source>
</evidence>
<dbReference type="UniPathway" id="UPA00094"/>
<evidence type="ECO:0000256" key="9">
    <source>
        <dbReference type="ARBA" id="ARBA00023136"/>
    </source>
</evidence>
<comment type="subcellular location">
    <subcellularLocation>
        <location evidence="1">Membrane</location>
        <topology evidence="1">Multi-pass membrane protein</topology>
    </subcellularLocation>
</comment>
<dbReference type="EC" id="2.3.1.199" evidence="11"/>
<evidence type="ECO:0000256" key="7">
    <source>
        <dbReference type="ARBA" id="ARBA00022989"/>
    </source>
</evidence>
<keyword evidence="9" id="KW-0472">Membrane</keyword>
<keyword evidence="6 11" id="KW-0276">Fatty acid metabolism</keyword>
<dbReference type="InterPro" id="IPR002076">
    <property type="entry name" value="ELO_fam"/>
</dbReference>
<evidence type="ECO:0000256" key="4">
    <source>
        <dbReference type="ARBA" id="ARBA00022679"/>
    </source>
</evidence>